<name>A0A382QVH1_9ZZZZ</name>
<feature type="transmembrane region" description="Helical" evidence="1">
    <location>
        <begin position="7"/>
        <end position="26"/>
    </location>
</feature>
<organism evidence="2">
    <name type="scientific">marine metagenome</name>
    <dbReference type="NCBI Taxonomy" id="408172"/>
    <lineage>
        <taxon>unclassified sequences</taxon>
        <taxon>metagenomes</taxon>
        <taxon>ecological metagenomes</taxon>
    </lineage>
</organism>
<feature type="transmembrane region" description="Helical" evidence="1">
    <location>
        <begin position="32"/>
        <end position="53"/>
    </location>
</feature>
<keyword evidence="1" id="KW-0472">Membrane</keyword>
<dbReference type="AlphaFoldDB" id="A0A382QVH1"/>
<sequence>MTFVMVYFVRLVAVMVIVVAAMIYVLKVESGVAYPFRNLLPMLTVILLAAATLKKGGGQWTADGWGWPLGTLGFAIPAIGLSLYLHYGYEVDLNGMYSESIYPSEVFRYLPIYTMFAGAIGFAIGWIIGKN</sequence>
<evidence type="ECO:0000313" key="2">
    <source>
        <dbReference type="EMBL" id="SVC88875.1"/>
    </source>
</evidence>
<gene>
    <name evidence="2" type="ORF">METZ01_LOCUS341729</name>
</gene>
<feature type="transmembrane region" description="Helical" evidence="1">
    <location>
        <begin position="65"/>
        <end position="87"/>
    </location>
</feature>
<accession>A0A382QVH1</accession>
<evidence type="ECO:0000256" key="1">
    <source>
        <dbReference type="SAM" id="Phobius"/>
    </source>
</evidence>
<dbReference type="EMBL" id="UINC01116849">
    <property type="protein sequence ID" value="SVC88875.1"/>
    <property type="molecule type" value="Genomic_DNA"/>
</dbReference>
<proteinExistence type="predicted"/>
<feature type="transmembrane region" description="Helical" evidence="1">
    <location>
        <begin position="107"/>
        <end position="128"/>
    </location>
</feature>
<keyword evidence="1" id="KW-1133">Transmembrane helix</keyword>
<protein>
    <submittedName>
        <fullName evidence="2">Uncharacterized protein</fullName>
    </submittedName>
</protein>
<feature type="non-terminal residue" evidence="2">
    <location>
        <position position="131"/>
    </location>
</feature>
<reference evidence="2" key="1">
    <citation type="submission" date="2018-05" db="EMBL/GenBank/DDBJ databases">
        <authorList>
            <person name="Lanie J.A."/>
            <person name="Ng W.-L."/>
            <person name="Kazmierczak K.M."/>
            <person name="Andrzejewski T.M."/>
            <person name="Davidsen T.M."/>
            <person name="Wayne K.J."/>
            <person name="Tettelin H."/>
            <person name="Glass J.I."/>
            <person name="Rusch D."/>
            <person name="Podicherti R."/>
            <person name="Tsui H.-C.T."/>
            <person name="Winkler M.E."/>
        </authorList>
    </citation>
    <scope>NUCLEOTIDE SEQUENCE</scope>
</reference>
<keyword evidence="1" id="KW-0812">Transmembrane</keyword>